<feature type="region of interest" description="Disordered" evidence="1">
    <location>
        <begin position="1"/>
        <end position="43"/>
    </location>
</feature>
<evidence type="ECO:0000256" key="1">
    <source>
        <dbReference type="SAM" id="MobiDB-lite"/>
    </source>
</evidence>
<evidence type="ECO:0000313" key="4">
    <source>
        <dbReference type="Proteomes" id="UP001187192"/>
    </source>
</evidence>
<comment type="caution">
    <text evidence="3">The sequence shown here is derived from an EMBL/GenBank/DDBJ whole genome shotgun (WGS) entry which is preliminary data.</text>
</comment>
<feature type="compositionally biased region" description="Basic and acidic residues" evidence="1">
    <location>
        <begin position="1"/>
        <end position="22"/>
    </location>
</feature>
<dbReference type="SUPFAM" id="SSF55277">
    <property type="entry name" value="GYF domain"/>
    <property type="match status" value="1"/>
</dbReference>
<dbReference type="Pfam" id="PF02213">
    <property type="entry name" value="GYF"/>
    <property type="match status" value="1"/>
</dbReference>
<name>A0AA88D7Z7_FICCA</name>
<dbReference type="Proteomes" id="UP001187192">
    <property type="component" value="Unassembled WGS sequence"/>
</dbReference>
<reference evidence="3" key="1">
    <citation type="submission" date="2023-07" db="EMBL/GenBank/DDBJ databases">
        <title>draft genome sequence of fig (Ficus carica).</title>
        <authorList>
            <person name="Takahashi T."/>
            <person name="Nishimura K."/>
        </authorList>
    </citation>
    <scope>NUCLEOTIDE SEQUENCE</scope>
</reference>
<proteinExistence type="predicted"/>
<dbReference type="EMBL" id="BTGU01000030">
    <property type="protein sequence ID" value="GMN49298.1"/>
    <property type="molecule type" value="Genomic_DNA"/>
</dbReference>
<feature type="compositionally biased region" description="Basic and acidic residues" evidence="1">
    <location>
        <begin position="407"/>
        <end position="426"/>
    </location>
</feature>
<evidence type="ECO:0000313" key="3">
    <source>
        <dbReference type="EMBL" id="GMN49298.1"/>
    </source>
</evidence>
<dbReference type="InterPro" id="IPR003169">
    <property type="entry name" value="GYF"/>
</dbReference>
<feature type="compositionally biased region" description="Basic and acidic residues" evidence="1">
    <location>
        <begin position="155"/>
        <end position="201"/>
    </location>
</feature>
<protein>
    <recommendedName>
        <fullName evidence="2">GYF domain-containing protein</fullName>
    </recommendedName>
</protein>
<dbReference type="PROSITE" id="PS50829">
    <property type="entry name" value="GYF"/>
    <property type="match status" value="1"/>
</dbReference>
<feature type="region of interest" description="Disordered" evidence="1">
    <location>
        <begin position="273"/>
        <end position="299"/>
    </location>
</feature>
<feature type="region of interest" description="Disordered" evidence="1">
    <location>
        <begin position="66"/>
        <end position="231"/>
    </location>
</feature>
<dbReference type="PANTHER" id="PTHR46992">
    <property type="entry name" value="GYF DOMAIN-CONTAINING PROTEIN"/>
    <property type="match status" value="1"/>
</dbReference>
<dbReference type="InterPro" id="IPR035445">
    <property type="entry name" value="GYF-like_dom_sf"/>
</dbReference>
<evidence type="ECO:0000259" key="2">
    <source>
        <dbReference type="PROSITE" id="PS50829"/>
    </source>
</evidence>
<feature type="domain" description="GYF" evidence="2">
    <location>
        <begin position="497"/>
        <end position="548"/>
    </location>
</feature>
<accession>A0AA88D7Z7</accession>
<keyword evidence="4" id="KW-1185">Reference proteome</keyword>
<organism evidence="3 4">
    <name type="scientific">Ficus carica</name>
    <name type="common">Common fig</name>
    <dbReference type="NCBI Taxonomy" id="3494"/>
    <lineage>
        <taxon>Eukaryota</taxon>
        <taxon>Viridiplantae</taxon>
        <taxon>Streptophyta</taxon>
        <taxon>Embryophyta</taxon>
        <taxon>Tracheophyta</taxon>
        <taxon>Spermatophyta</taxon>
        <taxon>Magnoliopsida</taxon>
        <taxon>eudicotyledons</taxon>
        <taxon>Gunneridae</taxon>
        <taxon>Pentapetalae</taxon>
        <taxon>rosids</taxon>
        <taxon>fabids</taxon>
        <taxon>Rosales</taxon>
        <taxon>Moraceae</taxon>
        <taxon>Ficeae</taxon>
        <taxon>Ficus</taxon>
    </lineage>
</organism>
<feature type="compositionally biased region" description="Basic and acidic residues" evidence="1">
    <location>
        <begin position="132"/>
        <end position="147"/>
    </location>
</feature>
<dbReference type="CDD" id="cd00072">
    <property type="entry name" value="GYF"/>
    <property type="match status" value="1"/>
</dbReference>
<feature type="compositionally biased region" description="Basic and acidic residues" evidence="1">
    <location>
        <begin position="213"/>
        <end position="223"/>
    </location>
</feature>
<sequence>MADGKFDLPDDILSSKHSDRSWTFKVESSGGNGGEKMLSASLDESKDLLASESSMPLSPQWLYAKPAESKMEMRPSSSLGQPTENSQKDGWRLEGSEDKKDWRRLNVDGESSRRWREEERETSLLGGRRDRRKAERRENVSMRETTENRAAPASDRWHDGRNSVHEARRDSKWSSRWGPEDKDKESRTEKRTDVEKEEIHSENQSFAGSNRSASERDSDSRDKWRPRHRMEVHPSGSATYRAAPGFGLERGRTEGSYAGFTLGRGRGNVIGRSSSLGPTNSIYPEKTLSAPGKPRDSSDNFCYPRGKLLDLYRLKKLDPSFATMPNEMEKVPPITQVDLTEPLAFVSPDAAEEDILSNIWKGKVTSSGVIYNLYQKGRSTENLAGVGELESVDEVLEIFSSNLMKETYDTMPDGKDVNHEENKDEFTSDNAPVGSISAAINGTISAVINGTRGDIDTDAAYHSVVQPNIDISRQKHYQNGNTTREARELEKDVPPEDLCLCYLDPQGAIQGPFLGVDIISWFEQGFFGTDLPVRLADAPEGTPFQDLGEMMPHLKDSAGQVDNINQNPELEEFGAVGVNLGSTLPSSAPVSRIADSSVGNEASLSLSKFNDLPAELVQLSKPEDPQQLPLLKGHSFYDRITQDEVPGRPLNTGYPTATSTGYIHVSVASYSSHLPPQPEFTEPGLRNQTETELHPFGFLWSELEGAQTRHNSTPSSLGRTSSGRIADPAVAAEAWSDVYVKNMHSGSNLYQDVMTARNFSHMERVPSHLDLADQLMSQQLQQQKLQQRNMSTFGQFNESVLEQLPSQNLIHHQQQLANLSAPELDHVMMLQLQHRQLQVQEHHQLQQQQFHQKQKLLQEQQQSHAREVLFEQLLRAQMQDPSLGQPPVDLIRANNVRDQGFVEQQLLHQLQQPPHHPLKHVDPSLEQLMQARYGHSLQQEHPRDLLEVLSRSQHGQLQSIEDQIRQQELLQARQLSMALRQRTGMEEERHVNSVWPIDESDQFFRHDSHRDRAQLFGFNPLDVYQRQQRPSHVEQLSHLERNSTLQERFQQGLYESGSMAFERSMALPPGASGMNLDVVNAMARAQESSAHMKSTGQVGQFRSSIQPHGPRYPLTPNQFQGSHMDTCEGHWSEKNGQLDDNLVNSRFQQSHLTSHWQERNSELKATSEGSSLWMQDRHNDEQSKQLLMDLLNCRSGNQLTNTLDVNNAASTERRVLHGQFLGSSSPDIPSSLHPDQEANLNNLFGGVRAYGSNPYEPLKELASNEKPLILSDSRASSVSEELMEVHGLKSEGMAKGRDFEIEESMVKQDGFAALDYSERSVNNLSRHSSLGITGGSSAMNDNKFGPSNSFLEDVAKDRGTLQRGRLGINWHL</sequence>
<feature type="compositionally biased region" description="Basic and acidic residues" evidence="1">
    <location>
        <begin position="86"/>
        <end position="122"/>
    </location>
</feature>
<dbReference type="Gene3D" id="3.30.1490.40">
    <property type="match status" value="1"/>
</dbReference>
<gene>
    <name evidence="3" type="ORF">TIFTF001_018465</name>
</gene>
<feature type="compositionally biased region" description="Polar residues" evidence="1">
    <location>
        <begin position="75"/>
        <end position="85"/>
    </location>
</feature>
<dbReference type="SMART" id="SM00444">
    <property type="entry name" value="GYF"/>
    <property type="match status" value="1"/>
</dbReference>
<feature type="compositionally biased region" description="Polar residues" evidence="1">
    <location>
        <begin position="273"/>
        <end position="282"/>
    </location>
</feature>
<feature type="region of interest" description="Disordered" evidence="1">
    <location>
        <begin position="407"/>
        <end position="430"/>
    </location>
</feature>
<dbReference type="PANTHER" id="PTHR46992:SF4">
    <property type="entry name" value="GYF DOMAIN-CONTAINING PROTEIN"/>
    <property type="match status" value="1"/>
</dbReference>